<feature type="compositionally biased region" description="Low complexity" evidence="1">
    <location>
        <begin position="968"/>
        <end position="988"/>
    </location>
</feature>
<feature type="compositionally biased region" description="Polar residues" evidence="1">
    <location>
        <begin position="23"/>
        <end position="38"/>
    </location>
</feature>
<protein>
    <submittedName>
        <fullName evidence="2">Uncharacterized protein</fullName>
    </submittedName>
</protein>
<feature type="compositionally biased region" description="Polar residues" evidence="1">
    <location>
        <begin position="67"/>
        <end position="78"/>
    </location>
</feature>
<keyword evidence="3" id="KW-1185">Reference proteome</keyword>
<feature type="compositionally biased region" description="Low complexity" evidence="1">
    <location>
        <begin position="640"/>
        <end position="651"/>
    </location>
</feature>
<feature type="compositionally biased region" description="Low complexity" evidence="1">
    <location>
        <begin position="661"/>
        <end position="687"/>
    </location>
</feature>
<evidence type="ECO:0000256" key="1">
    <source>
        <dbReference type="SAM" id="MobiDB-lite"/>
    </source>
</evidence>
<evidence type="ECO:0000313" key="2">
    <source>
        <dbReference type="EMBL" id="KIY47805.1"/>
    </source>
</evidence>
<feature type="region of interest" description="Disordered" evidence="1">
    <location>
        <begin position="23"/>
        <end position="140"/>
    </location>
</feature>
<feature type="region of interest" description="Disordered" evidence="1">
    <location>
        <begin position="819"/>
        <end position="841"/>
    </location>
</feature>
<dbReference type="Proteomes" id="UP000054144">
    <property type="component" value="Unassembled WGS sequence"/>
</dbReference>
<name>A0A0D7AAY0_9AGAR</name>
<accession>A0A0D7AAY0</accession>
<feature type="region of interest" description="Disordered" evidence="1">
    <location>
        <begin position="629"/>
        <end position="708"/>
    </location>
</feature>
<sequence>MNGLCEIEPCGSWALSLMRDVEPSSSATSSHGLQQTRRSQNHRAMSKILRGRSLGHDAAPSGFPAPVSSTDLNPSTSLMKRVSSVFSPIQRKQRPSQHESNNDRPALFYDSDESVSSIDDIRRPSGLGRSTSLSCERSIRRSSSYHEDNILPASATGTPMRVTSPTGIIRSLTRGMGRPFRGSVHMRDLQVPESHAISFDVPTEVIVAILAWLPRSHVATIARVSRGFAAAARMVLYRRIDTRDVSQAAAAHLCATLAWSRHLTALVEVFTCYTWPLSPPTQFTESFASSDLSDLTIALQHMPNLVALTLPAFDFKLLRRHSAFGLRRLVFLNEMLLDEDREDLFSWLDGQTNITSLSFPRLYNNHIASDDSDSTMPATDSSTPVAATFTLPSPDLLSPSSTLFFPTSAVSTPMSSTFTIYSSTRHIGKSLTLLPGLTSLRAPPYLISLLVPNRPVKHVIFNVDATLYTGLRPAALLVPLQNSSDPVTSLGLYFSARVDRRSIEKMLSVTATTLDGSVMLEELDIEISSAEPSARTALYKSVAAVLSRHGRMRELTLRGAKRENASVKRPELTQQELEMIENWRKLCPSLRKVQLTSCAVWTSGTTRTNSSEYHVSSNPDSAQQDVVAFSPSESSVGLQSVPPDDLSTPSTSPVPPPAPTRSPKSLLSPFSGASSSHSLSHSSPDASQTSVSLPRSPTTSASQSPPATFISNVRGVEFSYRTPVPLRSPQRLYRQGVQSMYNANKNDDSVDDDERRYNQQRYDPNGPGRIKLSDLMPETRAFIPPSVQLPRRFRRFSSEASSLGRPLYLNGRSPYMASVRSSKALPDPPLSPGASSRSPPYMESICDSVAFSDVPSSVAAFEDVSEGSDNLPRLAVQADGGEAHLAAHVRPPALRPMRSQALSVQSGTSARSRTSSLWSLRAPNFPLPPSRPNPSPSPGATTATAPKLGHKLSLNALQQAFTERLSRRTSASASSILSRRASSQALLRTAPPSPALSEKSASQSVRPGTSAGWRYGVGIPVGIPDSMELL</sequence>
<dbReference type="AlphaFoldDB" id="A0A0D7AAY0"/>
<reference evidence="2 3" key="1">
    <citation type="journal article" date="2015" name="Fungal Genet. Biol.">
        <title>Evolution of novel wood decay mechanisms in Agaricales revealed by the genome sequences of Fistulina hepatica and Cylindrobasidium torrendii.</title>
        <authorList>
            <person name="Floudas D."/>
            <person name="Held B.W."/>
            <person name="Riley R."/>
            <person name="Nagy L.G."/>
            <person name="Koehler G."/>
            <person name="Ransdell A.S."/>
            <person name="Younus H."/>
            <person name="Chow J."/>
            <person name="Chiniquy J."/>
            <person name="Lipzen A."/>
            <person name="Tritt A."/>
            <person name="Sun H."/>
            <person name="Haridas S."/>
            <person name="LaButti K."/>
            <person name="Ohm R.A."/>
            <person name="Kues U."/>
            <person name="Blanchette R.A."/>
            <person name="Grigoriev I.V."/>
            <person name="Minto R.E."/>
            <person name="Hibbett D.S."/>
        </authorList>
    </citation>
    <scope>NUCLEOTIDE SEQUENCE [LARGE SCALE GENOMIC DNA]</scope>
    <source>
        <strain evidence="2 3">ATCC 64428</strain>
    </source>
</reference>
<feature type="compositionally biased region" description="Polar residues" evidence="1">
    <location>
        <begin position="900"/>
        <end position="918"/>
    </location>
</feature>
<feature type="region of interest" description="Disordered" evidence="1">
    <location>
        <begin position="741"/>
        <end position="769"/>
    </location>
</feature>
<feature type="region of interest" description="Disordered" evidence="1">
    <location>
        <begin position="889"/>
        <end position="945"/>
    </location>
</feature>
<feature type="region of interest" description="Disordered" evidence="1">
    <location>
        <begin position="968"/>
        <end position="1009"/>
    </location>
</feature>
<proteinExistence type="predicted"/>
<feature type="compositionally biased region" description="Low complexity" evidence="1">
    <location>
        <begin position="694"/>
        <end position="708"/>
    </location>
</feature>
<gene>
    <name evidence="2" type="ORF">FISHEDRAFT_59408</name>
</gene>
<organism evidence="2 3">
    <name type="scientific">Fistulina hepatica ATCC 64428</name>
    <dbReference type="NCBI Taxonomy" id="1128425"/>
    <lineage>
        <taxon>Eukaryota</taxon>
        <taxon>Fungi</taxon>
        <taxon>Dikarya</taxon>
        <taxon>Basidiomycota</taxon>
        <taxon>Agaricomycotina</taxon>
        <taxon>Agaricomycetes</taxon>
        <taxon>Agaricomycetidae</taxon>
        <taxon>Agaricales</taxon>
        <taxon>Fistulinaceae</taxon>
        <taxon>Fistulina</taxon>
    </lineage>
</organism>
<evidence type="ECO:0000313" key="3">
    <source>
        <dbReference type="Proteomes" id="UP000054144"/>
    </source>
</evidence>
<feature type="compositionally biased region" description="Pro residues" evidence="1">
    <location>
        <begin position="925"/>
        <end position="937"/>
    </location>
</feature>
<dbReference type="OrthoDB" id="3067712at2759"/>
<dbReference type="EMBL" id="KN881928">
    <property type="protein sequence ID" value="KIY47805.1"/>
    <property type="molecule type" value="Genomic_DNA"/>
</dbReference>
<feature type="compositionally biased region" description="Basic and acidic residues" evidence="1">
    <location>
        <begin position="745"/>
        <end position="757"/>
    </location>
</feature>